<dbReference type="AlphaFoldDB" id="A0A2P8H640"/>
<dbReference type="EMBL" id="PYAT01000002">
    <property type="protein sequence ID" value="PSL41654.1"/>
    <property type="molecule type" value="Genomic_DNA"/>
</dbReference>
<proteinExistence type="predicted"/>
<gene>
    <name evidence="1" type="ORF">B0H99_102338</name>
</gene>
<evidence type="ECO:0000313" key="1">
    <source>
        <dbReference type="EMBL" id="PSL41654.1"/>
    </source>
</evidence>
<organism evidence="1 2">
    <name type="scientific">Planomicrobium soli</name>
    <dbReference type="NCBI Taxonomy" id="1176648"/>
    <lineage>
        <taxon>Bacteria</taxon>
        <taxon>Bacillati</taxon>
        <taxon>Bacillota</taxon>
        <taxon>Bacilli</taxon>
        <taxon>Bacillales</taxon>
        <taxon>Caryophanaceae</taxon>
        <taxon>Planomicrobium</taxon>
    </lineage>
</organism>
<dbReference type="OrthoDB" id="9151249at2"/>
<comment type="caution">
    <text evidence="1">The sequence shown here is derived from an EMBL/GenBank/DDBJ whole genome shotgun (WGS) entry which is preliminary data.</text>
</comment>
<dbReference type="RefSeq" id="WP_106532329.1">
    <property type="nucleotide sequence ID" value="NZ_PYAT01000002.1"/>
</dbReference>
<name>A0A2P8H640_9BACL</name>
<evidence type="ECO:0000313" key="2">
    <source>
        <dbReference type="Proteomes" id="UP000242682"/>
    </source>
</evidence>
<reference evidence="1 2" key="1">
    <citation type="submission" date="2018-03" db="EMBL/GenBank/DDBJ databases">
        <title>Genomic Encyclopedia of Type Strains, Phase III (KMG-III): the genomes of soil and plant-associated and newly described type strains.</title>
        <authorList>
            <person name="Whitman W."/>
        </authorList>
    </citation>
    <scope>NUCLEOTIDE SEQUENCE [LARGE SCALE GENOMIC DNA]</scope>
    <source>
        <strain evidence="1 2">CGMCC 1.12259</strain>
    </source>
</reference>
<keyword evidence="2" id="KW-1185">Reference proteome</keyword>
<dbReference type="Proteomes" id="UP000242682">
    <property type="component" value="Unassembled WGS sequence"/>
</dbReference>
<protein>
    <submittedName>
        <fullName evidence="1">Uncharacterized protein</fullName>
    </submittedName>
</protein>
<sequence>MNWLPKRKDKVVAFWEWFEANGQSYYELTDDKTEKLLTQLDKKIRKVNDDLAWEFSSELVDGKREFIVSADGIVEAFDDVVHLVKAAPELPGFEIIPFRQARNDDFSAECNGVKLTMDDIFYSHEIGEQTQLIHLCLYIKGLTAEQEEEYISLALVLLDSAIGEYNVGMHVGEIEFERYKYNRGVKPLDTLKELFKESLMVLE</sequence>
<accession>A0A2P8H640</accession>